<dbReference type="EMBL" id="UEYP01000011">
    <property type="protein sequence ID" value="SSC64521.1"/>
    <property type="molecule type" value="Genomic_DNA"/>
</dbReference>
<organism evidence="2 3">
    <name type="scientific">Ciceribacter selenitireducens ATCC BAA-1503</name>
    <dbReference type="NCBI Taxonomy" id="1336235"/>
    <lineage>
        <taxon>Bacteria</taxon>
        <taxon>Pseudomonadati</taxon>
        <taxon>Pseudomonadota</taxon>
        <taxon>Alphaproteobacteria</taxon>
        <taxon>Hyphomicrobiales</taxon>
        <taxon>Rhizobiaceae</taxon>
        <taxon>Ciceribacter</taxon>
    </lineage>
</organism>
<name>A0A376A9I0_9HYPH</name>
<dbReference type="Gene3D" id="3.10.450.50">
    <property type="match status" value="1"/>
</dbReference>
<evidence type="ECO:0000313" key="3">
    <source>
        <dbReference type="Proteomes" id="UP000254764"/>
    </source>
</evidence>
<dbReference type="RefSeq" id="WP_115671693.1">
    <property type="nucleotide sequence ID" value="NZ_UEYP01000011.1"/>
</dbReference>
<keyword evidence="3" id="KW-1185">Reference proteome</keyword>
<proteinExistence type="predicted"/>
<dbReference type="Proteomes" id="UP000254764">
    <property type="component" value="Unassembled WGS sequence"/>
</dbReference>
<feature type="domain" description="SnoaL-like" evidence="1">
    <location>
        <begin position="11"/>
        <end position="115"/>
    </location>
</feature>
<sequence length="124" mass="13419">MPIRQQMSLAIQALNQRDFAALEALFDADAVLDMPDGQRVIGLASIRDTLSAYLLRHDARFANGVAMADEAGLRGAYDGTIDGSDREGKSNTGKGGRFSLPCVLVFESEDDHLTRLSLYLSTAL</sequence>
<evidence type="ECO:0000259" key="1">
    <source>
        <dbReference type="Pfam" id="PF12680"/>
    </source>
</evidence>
<evidence type="ECO:0000313" key="2">
    <source>
        <dbReference type="EMBL" id="SSC64521.1"/>
    </source>
</evidence>
<dbReference type="InterPro" id="IPR037401">
    <property type="entry name" value="SnoaL-like"/>
</dbReference>
<dbReference type="OrthoDB" id="8373190at2"/>
<dbReference type="AlphaFoldDB" id="A0A376A9I0"/>
<gene>
    <name evidence="2" type="ORF">RHIZ70_229</name>
</gene>
<dbReference type="InterPro" id="IPR032710">
    <property type="entry name" value="NTF2-like_dom_sf"/>
</dbReference>
<dbReference type="STRING" id="1336235.GCA_000518785_00731"/>
<accession>A0A376A9I0</accession>
<reference evidence="3" key="1">
    <citation type="submission" date="2018-07" db="EMBL/GenBank/DDBJ databases">
        <authorList>
            <person name="Peiro R."/>
            <person name="Begona"/>
            <person name="Cbmso G."/>
            <person name="Lopez M."/>
            <person name="Gonzalez S."/>
        </authorList>
    </citation>
    <scope>NUCLEOTIDE SEQUENCE [LARGE SCALE GENOMIC DNA]</scope>
</reference>
<dbReference type="Pfam" id="PF12680">
    <property type="entry name" value="SnoaL_2"/>
    <property type="match status" value="1"/>
</dbReference>
<dbReference type="SUPFAM" id="SSF54427">
    <property type="entry name" value="NTF2-like"/>
    <property type="match status" value="1"/>
</dbReference>
<protein>
    <recommendedName>
        <fullName evidence="1">SnoaL-like domain-containing protein</fullName>
    </recommendedName>
</protein>